<dbReference type="GO" id="GO:0004252">
    <property type="term" value="F:serine-type endopeptidase activity"/>
    <property type="evidence" value="ECO:0007669"/>
    <property type="project" value="InterPro"/>
</dbReference>
<evidence type="ECO:0000256" key="3">
    <source>
        <dbReference type="ARBA" id="ARBA00022801"/>
    </source>
</evidence>
<comment type="caution">
    <text evidence="4">The sequence shown here is derived from an EMBL/GenBank/DDBJ whole genome shotgun (WGS) entry which is preliminary data.</text>
</comment>
<dbReference type="InterPro" id="IPR001940">
    <property type="entry name" value="Peptidase_S1C"/>
</dbReference>
<sequence length="369" mass="40980">MSDDQLLEVIERYLNGEMKPDERKKFELLRKEDAEVDGKVVEHKLFISLLKQYGERVEMESRLNAIHDEIDVHTLKENLMIHPMWIVQMWRNHHSKISVAASVAIFTVLSVLLFTGKLTNSDNPNIIELKNKVERLDRSNTNLSRSINAIKSDKSVKGKPVVDKSTFTGTGFAITADGLIATNYHVVDGANAVSVQNAQGDSYKAEVLYAEPQHDIAILKIVDKTFEGLDAVPYTFKRAEGNIAEQISTYGYPDGYPAYSPGSLSSLVGQNGDSVHYKVTIPINPGNSGGPLWDSKGNIIGITDAKQSQAEGEHFAIKSRYLLNAIKNIPADSLDKKVILNKKNTLAGLSEAQKTEKTKNFVFMVKVYN</sequence>
<dbReference type="OrthoDB" id="9766361at2"/>
<dbReference type="InterPro" id="IPR051201">
    <property type="entry name" value="Chloro_Bact_Ser_Proteases"/>
</dbReference>
<evidence type="ECO:0000256" key="2">
    <source>
        <dbReference type="ARBA" id="ARBA00022670"/>
    </source>
</evidence>
<dbReference type="PANTHER" id="PTHR43343:SF3">
    <property type="entry name" value="PROTEASE DO-LIKE 8, CHLOROPLASTIC"/>
    <property type="match status" value="1"/>
</dbReference>
<dbReference type="AlphaFoldDB" id="A0A556MI10"/>
<dbReference type="Proteomes" id="UP000318733">
    <property type="component" value="Unassembled WGS sequence"/>
</dbReference>
<organism evidence="4 5">
    <name type="scientific">Mucilaginibacter corticis</name>
    <dbReference type="NCBI Taxonomy" id="2597670"/>
    <lineage>
        <taxon>Bacteria</taxon>
        <taxon>Pseudomonadati</taxon>
        <taxon>Bacteroidota</taxon>
        <taxon>Sphingobacteriia</taxon>
        <taxon>Sphingobacteriales</taxon>
        <taxon>Sphingobacteriaceae</taxon>
        <taxon>Mucilaginibacter</taxon>
    </lineage>
</organism>
<protein>
    <submittedName>
        <fullName evidence="4">Trypsin-like peptidase domain-containing protein</fullName>
    </submittedName>
</protein>
<evidence type="ECO:0000256" key="1">
    <source>
        <dbReference type="ARBA" id="ARBA00010541"/>
    </source>
</evidence>
<dbReference type="EMBL" id="VLPK01000003">
    <property type="protein sequence ID" value="TSJ39544.1"/>
    <property type="molecule type" value="Genomic_DNA"/>
</dbReference>
<dbReference type="Gene3D" id="2.40.10.10">
    <property type="entry name" value="Trypsin-like serine proteases"/>
    <property type="match status" value="2"/>
</dbReference>
<dbReference type="PRINTS" id="PR00834">
    <property type="entry name" value="PROTEASES2C"/>
</dbReference>
<dbReference type="SUPFAM" id="SSF50494">
    <property type="entry name" value="Trypsin-like serine proteases"/>
    <property type="match status" value="1"/>
</dbReference>
<dbReference type="InterPro" id="IPR009003">
    <property type="entry name" value="Peptidase_S1_PA"/>
</dbReference>
<evidence type="ECO:0000313" key="4">
    <source>
        <dbReference type="EMBL" id="TSJ39544.1"/>
    </source>
</evidence>
<dbReference type="InterPro" id="IPR043504">
    <property type="entry name" value="Peptidase_S1_PA_chymotrypsin"/>
</dbReference>
<keyword evidence="5" id="KW-1185">Reference proteome</keyword>
<accession>A0A556MI10</accession>
<keyword evidence="2" id="KW-0645">Protease</keyword>
<proteinExistence type="inferred from homology"/>
<keyword evidence="3" id="KW-0378">Hydrolase</keyword>
<comment type="similarity">
    <text evidence="1">Belongs to the peptidase S1C family.</text>
</comment>
<dbReference type="Pfam" id="PF13365">
    <property type="entry name" value="Trypsin_2"/>
    <property type="match status" value="1"/>
</dbReference>
<name>A0A556MI10_9SPHI</name>
<dbReference type="PANTHER" id="PTHR43343">
    <property type="entry name" value="PEPTIDASE S12"/>
    <property type="match status" value="1"/>
</dbReference>
<reference evidence="4 5" key="1">
    <citation type="submission" date="2019-07" db="EMBL/GenBank/DDBJ databases">
        <authorList>
            <person name="Huq M.A."/>
        </authorList>
    </citation>
    <scope>NUCLEOTIDE SEQUENCE [LARGE SCALE GENOMIC DNA]</scope>
    <source>
        <strain evidence="4 5">MAH-19</strain>
    </source>
</reference>
<evidence type="ECO:0000313" key="5">
    <source>
        <dbReference type="Proteomes" id="UP000318733"/>
    </source>
</evidence>
<dbReference type="GO" id="GO:0006508">
    <property type="term" value="P:proteolysis"/>
    <property type="evidence" value="ECO:0007669"/>
    <property type="project" value="UniProtKB-KW"/>
</dbReference>
<gene>
    <name evidence="4" type="ORF">FO440_17535</name>
</gene>
<dbReference type="RefSeq" id="WP_144249581.1">
    <property type="nucleotide sequence ID" value="NZ_VLPK01000003.1"/>
</dbReference>